<gene>
    <name evidence="2" type="ORF">ERX29_01590</name>
</gene>
<evidence type="ECO:0000259" key="1">
    <source>
        <dbReference type="PROSITE" id="PS50911"/>
    </source>
</evidence>
<keyword evidence="3" id="KW-1185">Reference proteome</keyword>
<dbReference type="Proteomes" id="UP000294802">
    <property type="component" value="Unassembled WGS sequence"/>
</dbReference>
<protein>
    <submittedName>
        <fullName evidence="2">CHAP domain-containing protein</fullName>
    </submittedName>
</protein>
<dbReference type="OrthoDB" id="2389353at2"/>
<reference evidence="2 3" key="1">
    <citation type="submission" date="2019-01" db="EMBL/GenBank/DDBJ databases">
        <title>Draft genome sequences of the type strains of six Macrococcus species.</title>
        <authorList>
            <person name="Mazhar S."/>
            <person name="Altermann E."/>
            <person name="Hill C."/>
            <person name="Mcauliffe O."/>
        </authorList>
    </citation>
    <scope>NUCLEOTIDE SEQUENCE [LARGE SCALE GENOMIC DNA]</scope>
    <source>
        <strain evidence="2 3">CCM4815</strain>
    </source>
</reference>
<dbReference type="EMBL" id="SCWB01000002">
    <property type="protein sequence ID" value="TDM12724.1"/>
    <property type="molecule type" value="Genomic_DNA"/>
</dbReference>
<feature type="domain" description="Peptidase C51" evidence="1">
    <location>
        <begin position="27"/>
        <end position="150"/>
    </location>
</feature>
<dbReference type="AlphaFoldDB" id="A0A4R6BWA5"/>
<proteinExistence type="predicted"/>
<dbReference type="Gene3D" id="3.90.1720.10">
    <property type="entry name" value="endopeptidase domain like (from Nostoc punctiforme)"/>
    <property type="match status" value="1"/>
</dbReference>
<dbReference type="InterPro" id="IPR038765">
    <property type="entry name" value="Papain-like_cys_pep_sf"/>
</dbReference>
<dbReference type="RefSeq" id="WP_133442939.1">
    <property type="nucleotide sequence ID" value="NZ_SCWB01000002.1"/>
</dbReference>
<evidence type="ECO:0000313" key="2">
    <source>
        <dbReference type="EMBL" id="TDM12724.1"/>
    </source>
</evidence>
<dbReference type="Pfam" id="PF05257">
    <property type="entry name" value="CHAP"/>
    <property type="match status" value="1"/>
</dbReference>
<comment type="caution">
    <text evidence="2">The sequence shown here is derived from an EMBL/GenBank/DDBJ whole genome shotgun (WGS) entry which is preliminary data.</text>
</comment>
<sequence length="163" mass="18802">MKKIITVLFVITLSVLGAMLIDKERVIKPFDQIKHIVKPDPMVVNTYDDGQCTYYVFEQVKKQGNKIERSWWDAKYWADRAKEDGYTVNHTPKPGSIMQSSRGSLGHVSFIEKINSDGSFVVSEMNYSKPYEVTERTIHPVNTKRYLYIHPKVNPYAEKLNAA</sequence>
<evidence type="ECO:0000313" key="3">
    <source>
        <dbReference type="Proteomes" id="UP000294802"/>
    </source>
</evidence>
<accession>A0A4R6BWA5</accession>
<organism evidence="2 3">
    <name type="scientific">Macrococcus lamae</name>
    <dbReference type="NCBI Taxonomy" id="198484"/>
    <lineage>
        <taxon>Bacteria</taxon>
        <taxon>Bacillati</taxon>
        <taxon>Bacillota</taxon>
        <taxon>Bacilli</taxon>
        <taxon>Bacillales</taxon>
        <taxon>Staphylococcaceae</taxon>
        <taxon>Macrococcus</taxon>
    </lineage>
</organism>
<dbReference type="PROSITE" id="PS50911">
    <property type="entry name" value="CHAP"/>
    <property type="match status" value="1"/>
</dbReference>
<dbReference type="SUPFAM" id="SSF54001">
    <property type="entry name" value="Cysteine proteinases"/>
    <property type="match status" value="1"/>
</dbReference>
<name>A0A4R6BWA5_9STAP</name>
<dbReference type="InterPro" id="IPR007921">
    <property type="entry name" value="CHAP_dom"/>
</dbReference>